<dbReference type="Gene3D" id="1.20.1280.50">
    <property type="match status" value="1"/>
</dbReference>
<proteinExistence type="predicted"/>
<evidence type="ECO:0000259" key="2">
    <source>
        <dbReference type="PROSITE" id="PS50181"/>
    </source>
</evidence>
<name>A0ABU6RSX8_9FABA</name>
<evidence type="ECO:0000313" key="4">
    <source>
        <dbReference type="Proteomes" id="UP001341840"/>
    </source>
</evidence>
<dbReference type="InterPro" id="IPR006553">
    <property type="entry name" value="Leu-rich_rpt_Cys-con_subtyp"/>
</dbReference>
<dbReference type="InterPro" id="IPR001611">
    <property type="entry name" value="Leu-rich_rpt"/>
</dbReference>
<dbReference type="PANTHER" id="PTHR38926">
    <property type="entry name" value="F-BOX DOMAIN CONTAINING PROTEIN, EXPRESSED"/>
    <property type="match status" value="1"/>
</dbReference>
<dbReference type="Gene3D" id="3.80.10.10">
    <property type="entry name" value="Ribonuclease Inhibitor"/>
    <property type="match status" value="1"/>
</dbReference>
<accession>A0ABU6RSX8</accession>
<dbReference type="SMART" id="SM00367">
    <property type="entry name" value="LRR_CC"/>
    <property type="match status" value="4"/>
</dbReference>
<dbReference type="InterPro" id="IPR032675">
    <property type="entry name" value="LRR_dom_sf"/>
</dbReference>
<feature type="domain" description="F-box" evidence="2">
    <location>
        <begin position="30"/>
        <end position="77"/>
    </location>
</feature>
<dbReference type="PANTHER" id="PTHR38926:SF2">
    <property type="entry name" value="F-BOX_LRR-REPEAT PROTEIN 21-RELATED"/>
    <property type="match status" value="1"/>
</dbReference>
<dbReference type="Proteomes" id="UP001341840">
    <property type="component" value="Unassembled WGS sequence"/>
</dbReference>
<sequence length="384" mass="44684">MGGLPVHYCGWAAKNPKARKQRRRRQRQRKNWWRLLPDNITWMIISKFSQFEILTSIQYVCRRWRRICMDPVMWRTIYMCDIGFPNLVVYDVDLLCRDAIDRSCGLLEDISIHFFATDDLLKFIIHSGCHKLRRLRLVDCGRISEEGLCEMVKKLPLLEELDITLCNSVSRVSLEAIGRGCPLLKSLKYNENMYSIQVNDEAFAIAQNMPNLRHLQLVGNPLNNNGVSAILDGCPLLEYLDLRWCRNVYLEGELRRRCDEQLKDLRDPSDSDVPLYDYQFGRPDNYSGLSDDDSESKNRVPKIAVEIGEKGKIYYEEADLKEIYGIRKSIKNQRLCKGLIQGSSSGRKKNNAKCKREKEHGRKATKIHNRKCISYQVEDAQELL</sequence>
<dbReference type="Pfam" id="PF12937">
    <property type="entry name" value="F-box-like"/>
    <property type="match status" value="1"/>
</dbReference>
<gene>
    <name evidence="3" type="ORF">PIB30_084052</name>
</gene>
<dbReference type="EMBL" id="JASCZI010031559">
    <property type="protein sequence ID" value="MED6127019.1"/>
    <property type="molecule type" value="Genomic_DNA"/>
</dbReference>
<dbReference type="SUPFAM" id="SSF52047">
    <property type="entry name" value="RNI-like"/>
    <property type="match status" value="1"/>
</dbReference>
<organism evidence="3 4">
    <name type="scientific">Stylosanthes scabra</name>
    <dbReference type="NCBI Taxonomy" id="79078"/>
    <lineage>
        <taxon>Eukaryota</taxon>
        <taxon>Viridiplantae</taxon>
        <taxon>Streptophyta</taxon>
        <taxon>Embryophyta</taxon>
        <taxon>Tracheophyta</taxon>
        <taxon>Spermatophyta</taxon>
        <taxon>Magnoliopsida</taxon>
        <taxon>eudicotyledons</taxon>
        <taxon>Gunneridae</taxon>
        <taxon>Pentapetalae</taxon>
        <taxon>rosids</taxon>
        <taxon>fabids</taxon>
        <taxon>Fabales</taxon>
        <taxon>Fabaceae</taxon>
        <taxon>Papilionoideae</taxon>
        <taxon>50 kb inversion clade</taxon>
        <taxon>dalbergioids sensu lato</taxon>
        <taxon>Dalbergieae</taxon>
        <taxon>Pterocarpus clade</taxon>
        <taxon>Stylosanthes</taxon>
    </lineage>
</organism>
<evidence type="ECO:0000313" key="3">
    <source>
        <dbReference type="EMBL" id="MED6127019.1"/>
    </source>
</evidence>
<comment type="caution">
    <text evidence="3">The sequence shown here is derived from an EMBL/GenBank/DDBJ whole genome shotgun (WGS) entry which is preliminary data.</text>
</comment>
<dbReference type="PROSITE" id="PS50181">
    <property type="entry name" value="FBOX"/>
    <property type="match status" value="1"/>
</dbReference>
<evidence type="ECO:0000256" key="1">
    <source>
        <dbReference type="SAM" id="MobiDB-lite"/>
    </source>
</evidence>
<dbReference type="CDD" id="cd22164">
    <property type="entry name" value="F-box_AtSKIP19-like"/>
    <property type="match status" value="1"/>
</dbReference>
<reference evidence="3 4" key="1">
    <citation type="journal article" date="2023" name="Plants (Basel)">
        <title>Bridging the Gap: Combining Genomics and Transcriptomics Approaches to Understand Stylosanthes scabra, an Orphan Legume from the Brazilian Caatinga.</title>
        <authorList>
            <person name="Ferreira-Neto J.R.C."/>
            <person name="da Silva M.D."/>
            <person name="Binneck E."/>
            <person name="de Melo N.F."/>
            <person name="da Silva R.H."/>
            <person name="de Melo A.L.T.M."/>
            <person name="Pandolfi V."/>
            <person name="Bustamante F.O."/>
            <person name="Brasileiro-Vidal A.C."/>
            <person name="Benko-Iseppon A.M."/>
        </authorList>
    </citation>
    <scope>NUCLEOTIDE SEQUENCE [LARGE SCALE GENOMIC DNA]</scope>
    <source>
        <tissue evidence="3">Leaves</tissue>
    </source>
</reference>
<dbReference type="InterPro" id="IPR001810">
    <property type="entry name" value="F-box_dom"/>
</dbReference>
<feature type="region of interest" description="Disordered" evidence="1">
    <location>
        <begin position="342"/>
        <end position="362"/>
    </location>
</feature>
<protein>
    <recommendedName>
        <fullName evidence="2">F-box domain-containing protein</fullName>
    </recommendedName>
</protein>
<keyword evidence="4" id="KW-1185">Reference proteome</keyword>
<dbReference type="Pfam" id="PF13516">
    <property type="entry name" value="LRR_6"/>
    <property type="match status" value="1"/>
</dbReference>